<accession>A0A2C9LSK1</accession>
<feature type="compositionally biased region" description="Polar residues" evidence="1">
    <location>
        <begin position="461"/>
        <end position="479"/>
    </location>
</feature>
<dbReference type="KEGG" id="bgt:106060361"/>
<protein>
    <submittedName>
        <fullName evidence="2">Uncharacterized protein</fullName>
    </submittedName>
</protein>
<name>A0A2C9LSK1_BIOGL</name>
<proteinExistence type="predicted"/>
<feature type="compositionally biased region" description="Acidic residues" evidence="1">
    <location>
        <begin position="501"/>
        <end position="514"/>
    </location>
</feature>
<feature type="compositionally biased region" description="Basic and acidic residues" evidence="1">
    <location>
        <begin position="314"/>
        <end position="338"/>
    </location>
</feature>
<dbReference type="VEuPathDB" id="VectorBase:BGLAX_033407"/>
<gene>
    <name evidence="2" type="primary">106060361</name>
</gene>
<feature type="compositionally biased region" description="Basic and acidic residues" evidence="1">
    <location>
        <begin position="267"/>
        <end position="277"/>
    </location>
</feature>
<feature type="region of interest" description="Disordered" evidence="1">
    <location>
        <begin position="501"/>
        <end position="565"/>
    </location>
</feature>
<feature type="region of interest" description="Disordered" evidence="1">
    <location>
        <begin position="267"/>
        <end position="346"/>
    </location>
</feature>
<dbReference type="OrthoDB" id="10039170at2759"/>
<feature type="region of interest" description="Disordered" evidence="1">
    <location>
        <begin position="410"/>
        <end position="488"/>
    </location>
</feature>
<dbReference type="AlphaFoldDB" id="A0A2C9LSK1"/>
<organism evidence="2 3">
    <name type="scientific">Biomphalaria glabrata</name>
    <name type="common">Bloodfluke planorb</name>
    <name type="synonym">Freshwater snail</name>
    <dbReference type="NCBI Taxonomy" id="6526"/>
    <lineage>
        <taxon>Eukaryota</taxon>
        <taxon>Metazoa</taxon>
        <taxon>Spiralia</taxon>
        <taxon>Lophotrochozoa</taxon>
        <taxon>Mollusca</taxon>
        <taxon>Gastropoda</taxon>
        <taxon>Heterobranchia</taxon>
        <taxon>Euthyneura</taxon>
        <taxon>Panpulmonata</taxon>
        <taxon>Hygrophila</taxon>
        <taxon>Lymnaeoidea</taxon>
        <taxon>Planorbidae</taxon>
        <taxon>Biomphalaria</taxon>
    </lineage>
</organism>
<dbReference type="RefSeq" id="XP_013073655.2">
    <property type="nucleotide sequence ID" value="XM_013218201.2"/>
</dbReference>
<dbReference type="EnsemblMetazoa" id="BGLB034507-RA">
    <property type="protein sequence ID" value="BGLB034507-PA"/>
    <property type="gene ID" value="BGLB034507"/>
</dbReference>
<dbReference type="RefSeq" id="XP_013073656.2">
    <property type="nucleotide sequence ID" value="XM_013218202.2"/>
</dbReference>
<feature type="compositionally biased region" description="Basic and acidic residues" evidence="1">
    <location>
        <begin position="600"/>
        <end position="616"/>
    </location>
</feature>
<dbReference type="EnsemblMetazoa" id="BGLB034507-RB">
    <property type="protein sequence ID" value="BGLB034507-PB"/>
    <property type="gene ID" value="BGLB034507"/>
</dbReference>
<dbReference type="VEuPathDB" id="VectorBase:BGLB034507"/>
<dbReference type="Proteomes" id="UP000076420">
    <property type="component" value="Unassembled WGS sequence"/>
</dbReference>
<sequence>MPYIDLSYEGRHQAERCQLDNGKLPHGGYRGSRRHPLMYLSFDKGREFQEIIDQEVARVLDDEDFNRYGCTPSWSILLHKSPSYTDESVLMRNDLLAANKMEQSTSYDLFDPLVAESSKPRRAVHYNGLKYYRPNRTHQYLTTTELRDFAEGDVNIKYGRPTRTTLLRARQRSNSAPQERRDFLHHLEEIRQSAVINSNPPYLDLREVREGESLHSYLTGARYNRMHCLDAKSVANSGVYMPRVNPGLGCFFSGPKGLWYLETLKQDQEPGSQEDHVPVPPPVSPRLQEETSHSAPGRDRSLKIPPIVGIQPADENKKETSSNPTDELKKTKKQDLGKSKHKHKNLDLNVTGKQLSISGIKLPSIFSPNKITSNDELTYKLSQSKSIKVVALDNDENKIEVEMSQVLAPVLDSPTVSDLKGEAGRKSPSQESAALPEQLSDSIVERRKHETSPIPEEDIVQESNANSSSDDVIVTNSETNLDKSEKTEVNLEELLAKVENNEEMSTEIWPEETGGEPIDAVLSENTKDSDADISDHPLARHEDTAETRGDIEGQADFDKDTLDAADDVVQEDELDEDDETLKGKDAQAVSNGNVAFFLTEHEGESKVATEGPKEEDVLSDDDEIN</sequence>
<feature type="compositionally biased region" description="Basic and acidic residues" evidence="1">
    <location>
        <begin position="287"/>
        <end position="302"/>
    </location>
</feature>
<evidence type="ECO:0000313" key="2">
    <source>
        <dbReference type="EnsemblMetazoa" id="BGLB034507-PA"/>
    </source>
</evidence>
<feature type="region of interest" description="Disordered" evidence="1">
    <location>
        <begin position="600"/>
        <end position="625"/>
    </location>
</feature>
<evidence type="ECO:0000313" key="3">
    <source>
        <dbReference type="Proteomes" id="UP000076420"/>
    </source>
</evidence>
<reference evidence="2" key="1">
    <citation type="submission" date="2020-05" db="UniProtKB">
        <authorList>
            <consortium name="EnsemblMetazoa"/>
        </authorList>
    </citation>
    <scope>IDENTIFICATION</scope>
    <source>
        <strain evidence="2">BB02</strain>
    </source>
</reference>
<evidence type="ECO:0000256" key="1">
    <source>
        <dbReference type="SAM" id="MobiDB-lite"/>
    </source>
</evidence>
<feature type="compositionally biased region" description="Basic and acidic residues" evidence="1">
    <location>
        <begin position="525"/>
        <end position="562"/>
    </location>
</feature>